<feature type="transmembrane region" description="Helical" evidence="1">
    <location>
        <begin position="76"/>
        <end position="97"/>
    </location>
</feature>
<keyword evidence="1" id="KW-1133">Transmembrane helix</keyword>
<name>A0ABV8MQA0_9NEIS</name>
<dbReference type="RefSeq" id="WP_378163354.1">
    <property type="nucleotide sequence ID" value="NZ_JBHSBU010000001.1"/>
</dbReference>
<comment type="caution">
    <text evidence="2">The sequence shown here is derived from an EMBL/GenBank/DDBJ whole genome shotgun (WGS) entry which is preliminary data.</text>
</comment>
<gene>
    <name evidence="2" type="ORF">ACFOW7_09140</name>
</gene>
<keyword evidence="3" id="KW-1185">Reference proteome</keyword>
<evidence type="ECO:0000313" key="2">
    <source>
        <dbReference type="EMBL" id="MFC4159516.1"/>
    </source>
</evidence>
<evidence type="ECO:0000256" key="1">
    <source>
        <dbReference type="SAM" id="Phobius"/>
    </source>
</evidence>
<keyword evidence="1" id="KW-0812">Transmembrane</keyword>
<proteinExistence type="predicted"/>
<protein>
    <submittedName>
        <fullName evidence="2">Riboflavin biosynthesis protein RibA</fullName>
    </submittedName>
</protein>
<reference evidence="3" key="1">
    <citation type="journal article" date="2019" name="Int. J. Syst. Evol. Microbiol.">
        <title>The Global Catalogue of Microorganisms (GCM) 10K type strain sequencing project: providing services to taxonomists for standard genome sequencing and annotation.</title>
        <authorList>
            <consortium name="The Broad Institute Genomics Platform"/>
            <consortium name="The Broad Institute Genome Sequencing Center for Infectious Disease"/>
            <person name="Wu L."/>
            <person name="Ma J."/>
        </authorList>
    </citation>
    <scope>NUCLEOTIDE SEQUENCE [LARGE SCALE GENOMIC DNA]</scope>
    <source>
        <strain evidence="3">LMG 29894</strain>
    </source>
</reference>
<keyword evidence="1" id="KW-0472">Membrane</keyword>
<sequence>MKLKYLLFGERSLTKVAALFNSPTTAQEAANRVRTICHMADSQVKIVSPADQPSGTAFSTKIEPELKGIWHTLVRAHLWMGIAGMLAGALLFVLLYALDNISIRSTPLLSLLAFLGFGLMFGLMLGGLFTLRPDHGHVITVVRQAVEQGRWAVVAHPTDPAQVDSVIKALARGSERVVKTF</sequence>
<feature type="transmembrane region" description="Helical" evidence="1">
    <location>
        <begin position="109"/>
        <end position="131"/>
    </location>
</feature>
<organism evidence="2 3">
    <name type="scientific">Chitinimonas lacunae</name>
    <dbReference type="NCBI Taxonomy" id="1963018"/>
    <lineage>
        <taxon>Bacteria</taxon>
        <taxon>Pseudomonadati</taxon>
        <taxon>Pseudomonadota</taxon>
        <taxon>Betaproteobacteria</taxon>
        <taxon>Neisseriales</taxon>
        <taxon>Chitinibacteraceae</taxon>
        <taxon>Chitinimonas</taxon>
    </lineage>
</organism>
<evidence type="ECO:0000313" key="3">
    <source>
        <dbReference type="Proteomes" id="UP001595791"/>
    </source>
</evidence>
<dbReference type="EMBL" id="JBHSBU010000001">
    <property type="protein sequence ID" value="MFC4159516.1"/>
    <property type="molecule type" value="Genomic_DNA"/>
</dbReference>
<accession>A0ABV8MQA0</accession>
<dbReference type="Proteomes" id="UP001595791">
    <property type="component" value="Unassembled WGS sequence"/>
</dbReference>